<gene>
    <name evidence="4" type="primary">LOC112273444</name>
    <name evidence="3" type="ORF">PHYPA_024713</name>
</gene>
<proteinExistence type="predicted"/>
<reference evidence="4" key="3">
    <citation type="submission" date="2020-12" db="UniProtKB">
        <authorList>
            <consortium name="EnsemblPlants"/>
        </authorList>
    </citation>
    <scope>IDENTIFICATION</scope>
</reference>
<feature type="region of interest" description="Disordered" evidence="1">
    <location>
        <begin position="82"/>
        <end position="129"/>
    </location>
</feature>
<evidence type="ECO:0000313" key="3">
    <source>
        <dbReference type="EMBL" id="PNR32771.1"/>
    </source>
</evidence>
<dbReference type="GeneID" id="112273444"/>
<dbReference type="PaxDb" id="3218-PP1S9_26V6.1"/>
<dbReference type="InterPro" id="IPR006671">
    <property type="entry name" value="Cyclin_N"/>
</dbReference>
<evidence type="ECO:0000256" key="1">
    <source>
        <dbReference type="SAM" id="MobiDB-lite"/>
    </source>
</evidence>
<dbReference type="InterPro" id="IPR036915">
    <property type="entry name" value="Cyclin-like_sf"/>
</dbReference>
<dbReference type="CDD" id="cd00043">
    <property type="entry name" value="CYCLIN_SF"/>
    <property type="match status" value="1"/>
</dbReference>
<reference evidence="3 5" key="2">
    <citation type="journal article" date="2018" name="Plant J.">
        <title>The Physcomitrella patens chromosome-scale assembly reveals moss genome structure and evolution.</title>
        <authorList>
            <person name="Lang D."/>
            <person name="Ullrich K.K."/>
            <person name="Murat F."/>
            <person name="Fuchs J."/>
            <person name="Jenkins J."/>
            <person name="Haas F.B."/>
            <person name="Piednoel M."/>
            <person name="Gundlach H."/>
            <person name="Van Bel M."/>
            <person name="Meyberg R."/>
            <person name="Vives C."/>
            <person name="Morata J."/>
            <person name="Symeonidi A."/>
            <person name="Hiss M."/>
            <person name="Muchero W."/>
            <person name="Kamisugi Y."/>
            <person name="Saleh O."/>
            <person name="Blanc G."/>
            <person name="Decker E.L."/>
            <person name="van Gessel N."/>
            <person name="Grimwood J."/>
            <person name="Hayes R.D."/>
            <person name="Graham S.W."/>
            <person name="Gunter L.E."/>
            <person name="McDaniel S.F."/>
            <person name="Hoernstein S.N.W."/>
            <person name="Larsson A."/>
            <person name="Li F.W."/>
            <person name="Perroud P.F."/>
            <person name="Phillips J."/>
            <person name="Ranjan P."/>
            <person name="Rokshar D.S."/>
            <person name="Rothfels C.J."/>
            <person name="Schneider L."/>
            <person name="Shu S."/>
            <person name="Stevenson D.W."/>
            <person name="Thummler F."/>
            <person name="Tillich M."/>
            <person name="Villarreal Aguilar J.C."/>
            <person name="Widiez T."/>
            <person name="Wong G.K."/>
            <person name="Wymore A."/>
            <person name="Zhang Y."/>
            <person name="Zimmer A.D."/>
            <person name="Quatrano R.S."/>
            <person name="Mayer K.F.X."/>
            <person name="Goodstein D."/>
            <person name="Casacuberta J.M."/>
            <person name="Vandepoele K."/>
            <person name="Reski R."/>
            <person name="Cuming A.C."/>
            <person name="Tuskan G.A."/>
            <person name="Maumus F."/>
            <person name="Salse J."/>
            <person name="Schmutz J."/>
            <person name="Rensing S.A."/>
        </authorList>
    </citation>
    <scope>NUCLEOTIDE SEQUENCE [LARGE SCALE GENOMIC DNA]</scope>
    <source>
        <strain evidence="4 5">cv. Gransden 2004</strain>
    </source>
</reference>
<dbReference type="RefSeq" id="XP_024358018.1">
    <property type="nucleotide sequence ID" value="XM_024502250.2"/>
</dbReference>
<evidence type="ECO:0000259" key="2">
    <source>
        <dbReference type="Pfam" id="PF00134"/>
    </source>
</evidence>
<reference evidence="3 5" key="1">
    <citation type="journal article" date="2008" name="Science">
        <title>The Physcomitrella genome reveals evolutionary insights into the conquest of land by plants.</title>
        <authorList>
            <person name="Rensing S."/>
            <person name="Lang D."/>
            <person name="Zimmer A."/>
            <person name="Terry A."/>
            <person name="Salamov A."/>
            <person name="Shapiro H."/>
            <person name="Nishiyama T."/>
            <person name="Perroud P.-F."/>
            <person name="Lindquist E."/>
            <person name="Kamisugi Y."/>
            <person name="Tanahashi T."/>
            <person name="Sakakibara K."/>
            <person name="Fujita T."/>
            <person name="Oishi K."/>
            <person name="Shin-I T."/>
            <person name="Kuroki Y."/>
            <person name="Toyoda A."/>
            <person name="Suzuki Y."/>
            <person name="Hashimoto A."/>
            <person name="Yamaguchi K."/>
            <person name="Sugano A."/>
            <person name="Kohara Y."/>
            <person name="Fujiyama A."/>
            <person name="Anterola A."/>
            <person name="Aoki S."/>
            <person name="Ashton N."/>
            <person name="Barbazuk W.B."/>
            <person name="Barker E."/>
            <person name="Bennetzen J."/>
            <person name="Bezanilla M."/>
            <person name="Blankenship R."/>
            <person name="Cho S.H."/>
            <person name="Dutcher S."/>
            <person name="Estelle M."/>
            <person name="Fawcett J.A."/>
            <person name="Gundlach H."/>
            <person name="Hanada K."/>
            <person name="Heyl A."/>
            <person name="Hicks K.A."/>
            <person name="Hugh J."/>
            <person name="Lohr M."/>
            <person name="Mayer K."/>
            <person name="Melkozernov A."/>
            <person name="Murata T."/>
            <person name="Nelson D."/>
            <person name="Pils B."/>
            <person name="Prigge M."/>
            <person name="Reiss B."/>
            <person name="Renner T."/>
            <person name="Rombauts S."/>
            <person name="Rushton P."/>
            <person name="Sanderfoot A."/>
            <person name="Schween G."/>
            <person name="Shiu S.-H."/>
            <person name="Stueber K."/>
            <person name="Theodoulou F.L."/>
            <person name="Tu H."/>
            <person name="Van de Peer Y."/>
            <person name="Verrier P.J."/>
            <person name="Waters E."/>
            <person name="Wood A."/>
            <person name="Yang L."/>
            <person name="Cove D."/>
            <person name="Cuming A."/>
            <person name="Hasebe M."/>
            <person name="Lucas S."/>
            <person name="Mishler D.B."/>
            <person name="Reski R."/>
            <person name="Grigoriev I."/>
            <person name="Quatrano R.S."/>
            <person name="Boore J.L."/>
        </authorList>
    </citation>
    <scope>NUCLEOTIDE SEQUENCE [LARGE SCALE GENOMIC DNA]</scope>
    <source>
        <strain evidence="4 5">cv. Gransden 2004</strain>
    </source>
</reference>
<dbReference type="EMBL" id="ABEU02000020">
    <property type="protein sequence ID" value="PNR32771.1"/>
    <property type="molecule type" value="Genomic_DNA"/>
</dbReference>
<accession>A0A2K1IU17</accession>
<feature type="compositionally biased region" description="Low complexity" evidence="1">
    <location>
        <begin position="82"/>
        <end position="103"/>
    </location>
</feature>
<dbReference type="Proteomes" id="UP000006727">
    <property type="component" value="Chromosome 20"/>
</dbReference>
<dbReference type="SUPFAM" id="SSF47954">
    <property type="entry name" value="Cyclin-like"/>
    <property type="match status" value="1"/>
</dbReference>
<dbReference type="AlphaFoldDB" id="A0A2K1IU17"/>
<evidence type="ECO:0000313" key="5">
    <source>
        <dbReference type="Proteomes" id="UP000006727"/>
    </source>
</evidence>
<dbReference type="EnsemblPlants" id="Pp3c20_4780V3.1">
    <property type="protein sequence ID" value="Pp3c20_4780V3.1"/>
    <property type="gene ID" value="Pp3c20_4780"/>
</dbReference>
<dbReference type="Pfam" id="PF00134">
    <property type="entry name" value="Cyclin_N"/>
    <property type="match status" value="1"/>
</dbReference>
<evidence type="ECO:0000313" key="4">
    <source>
        <dbReference type="EnsemblPlants" id="Pp3c20_4780V3.1"/>
    </source>
</evidence>
<dbReference type="Gene3D" id="1.10.472.10">
    <property type="entry name" value="Cyclin-like"/>
    <property type="match status" value="1"/>
</dbReference>
<keyword evidence="5" id="KW-1185">Reference proteome</keyword>
<dbReference type="EnsemblPlants" id="Pp3c20_4780V3.2">
    <property type="protein sequence ID" value="Pp3c20_4780V3.2"/>
    <property type="gene ID" value="Pp3c20_4780"/>
</dbReference>
<dbReference type="OrthoDB" id="10352502at2759"/>
<dbReference type="Gramene" id="Pp3c20_4780V3.1">
    <property type="protein sequence ID" value="Pp3c20_4780V3.1"/>
    <property type="gene ID" value="Pp3c20_4780"/>
</dbReference>
<feature type="domain" description="Cyclin N-terminal" evidence="2">
    <location>
        <begin position="147"/>
        <end position="213"/>
    </location>
</feature>
<feature type="region of interest" description="Disordered" evidence="1">
    <location>
        <begin position="14"/>
        <end position="36"/>
    </location>
</feature>
<organism evidence="3">
    <name type="scientific">Physcomitrium patens</name>
    <name type="common">Spreading-leaved earth moss</name>
    <name type="synonym">Physcomitrella patens</name>
    <dbReference type="NCBI Taxonomy" id="3218"/>
    <lineage>
        <taxon>Eukaryota</taxon>
        <taxon>Viridiplantae</taxon>
        <taxon>Streptophyta</taxon>
        <taxon>Embryophyta</taxon>
        <taxon>Bryophyta</taxon>
        <taxon>Bryophytina</taxon>
        <taxon>Bryopsida</taxon>
        <taxon>Funariidae</taxon>
        <taxon>Funariales</taxon>
        <taxon>Funariaceae</taxon>
        <taxon>Physcomitrium</taxon>
    </lineage>
</organism>
<protein>
    <recommendedName>
        <fullName evidence="2">Cyclin N-terminal domain-containing protein</fullName>
    </recommendedName>
</protein>
<sequence length="364" mass="39266">MADSQGFSMAASKCDLNKGMNDHRDEASKSNLYGNLSSCTETRSKWTNLEVSSKKMISNSPHLYPKPSSIILRIKQHPPSLEVHLPEESSPSSSTTDSSDSDNSGGGTLSSSTVDKRSNDEDSDAESTYNANGEVTCIVDSFAELENVHASENRTILIHHMAEVALNIKLGPTGLYLAVQLLDLYWNHHREKGKILDSVQLQVLALTCVHVANNRFSGIKRTPDEFCRLAGVAEGTVKGCMIVKQEASLEALLGGSQVAATISTWGLWRKMGHPANQQHLIQFVRLLKGSDFGNAHFPRDLMEGSHSVCSASASSIEVLTTNAAKVVNALLSSAQGCSTTSSGKKRPLDKPIVFVPMKRSAAQG</sequence>
<name>A0A2K1IU17_PHYPA</name>
<dbReference type="KEGG" id="ppp:112273444"/>
<dbReference type="Gramene" id="Pp3c20_4780V3.2">
    <property type="protein sequence ID" value="Pp3c20_4780V3.2"/>
    <property type="gene ID" value="Pp3c20_4780"/>
</dbReference>